<accession>A0A1L7X359</accession>
<dbReference type="OrthoDB" id="3039123at2759"/>
<evidence type="ECO:0000256" key="7">
    <source>
        <dbReference type="ARBA" id="ARBA00023157"/>
    </source>
</evidence>
<evidence type="ECO:0000256" key="5">
    <source>
        <dbReference type="ARBA" id="ARBA00022801"/>
    </source>
</evidence>
<evidence type="ECO:0000256" key="1">
    <source>
        <dbReference type="ARBA" id="ARBA00006249"/>
    </source>
</evidence>
<protein>
    <recommendedName>
        <fullName evidence="8">Carboxylic ester hydrolase</fullName>
        <ecNumber evidence="8">3.1.1.-</ecNumber>
    </recommendedName>
</protein>
<evidence type="ECO:0000256" key="8">
    <source>
        <dbReference type="RuleBase" id="RU361238"/>
    </source>
</evidence>
<dbReference type="GO" id="GO:0046872">
    <property type="term" value="F:metal ion binding"/>
    <property type="evidence" value="ECO:0007669"/>
    <property type="project" value="UniProtKB-KW"/>
</dbReference>
<keyword evidence="5 8" id="KW-0378">Hydrolase</keyword>
<organism evidence="9 10">
    <name type="scientific">Phialocephala subalpina</name>
    <dbReference type="NCBI Taxonomy" id="576137"/>
    <lineage>
        <taxon>Eukaryota</taxon>
        <taxon>Fungi</taxon>
        <taxon>Dikarya</taxon>
        <taxon>Ascomycota</taxon>
        <taxon>Pezizomycotina</taxon>
        <taxon>Leotiomycetes</taxon>
        <taxon>Helotiales</taxon>
        <taxon>Mollisiaceae</taxon>
        <taxon>Phialocephala</taxon>
        <taxon>Phialocephala fortinii species complex</taxon>
    </lineage>
</organism>
<proteinExistence type="inferred from homology"/>
<keyword evidence="4" id="KW-0732">Signal</keyword>
<dbReference type="InterPro" id="IPR029058">
    <property type="entry name" value="AB_hydrolase_fold"/>
</dbReference>
<evidence type="ECO:0000313" key="9">
    <source>
        <dbReference type="EMBL" id="CZR59470.1"/>
    </source>
</evidence>
<sequence>MCYMPDNAKSSSSVLPIPPIVVDGRPRSDKCIGSESPREERMIAVAVVKTRSEADAQAVTSCSNSFLQPTINQYITNHPGWSISFARTPTTEQNDPVLAGITTVPMSNICSFSVNVKPSDSSNTFNFELMLPPQTQWNRRFLTVGNSAFSGAINRYHVANGVANGFATMGTDTGHGESPDQGDEIWAKNTDKRLDWGYRAMDRSIDLAKILVAAYYGNSSISFSYYSGCSTGGRQGLKQVSINPKSFDGILVGAPAWDEKHLMAWLTMITDYDYKAGSDQLTPADFATIDAFVMASCQTTPGAPTNDGIIPNSNICNVTLDWNSTRIRCDPNNPSATCLNDKKIDLAKMLTRDAYTPYTANRGGLLYPGYSPGSSLQWNIYLSPPINPAWSESYEADFLGMGAVNWTLDAQKIVQAIEQPDDWTVYNFTKLNYGGKIILYHGSADGYIPTRSSQYLYNQTKQTFNGVDDWFRYFEIPGMQHCFQVNATGLYPPTGKPAPYYMGGAGQAQGISQTFVPSSVGINDTQHDGLQALMTWVEKATAPSSIVTTAWVEGTTTWGKYRQRPVCPYPKQPTWTAGSDPNLATSWSC</sequence>
<keyword evidence="7" id="KW-1015">Disulfide bond</keyword>
<dbReference type="EC" id="3.1.1.-" evidence="8"/>
<name>A0A1L7X359_9HELO</name>
<comment type="similarity">
    <text evidence="1 8">Belongs to the tannase family.</text>
</comment>
<dbReference type="GO" id="GO:0030600">
    <property type="term" value="F:feruloyl esterase activity"/>
    <property type="evidence" value="ECO:0007669"/>
    <property type="project" value="UniProtKB-ARBA"/>
</dbReference>
<reference evidence="9 10" key="1">
    <citation type="submission" date="2016-03" db="EMBL/GenBank/DDBJ databases">
        <authorList>
            <person name="Ploux O."/>
        </authorList>
    </citation>
    <scope>NUCLEOTIDE SEQUENCE [LARGE SCALE GENOMIC DNA]</scope>
    <source>
        <strain evidence="9 10">UAMH 11012</strain>
    </source>
</reference>
<gene>
    <name evidence="9" type="ORF">PAC_09362</name>
</gene>
<dbReference type="AlphaFoldDB" id="A0A1L7X359"/>
<keyword evidence="6" id="KW-0106">Calcium</keyword>
<dbReference type="Proteomes" id="UP000184330">
    <property type="component" value="Unassembled WGS sequence"/>
</dbReference>
<dbReference type="SUPFAM" id="SSF53474">
    <property type="entry name" value="alpha/beta-Hydrolases"/>
    <property type="match status" value="1"/>
</dbReference>
<dbReference type="InterPro" id="IPR011118">
    <property type="entry name" value="Tannase/feruloyl_esterase"/>
</dbReference>
<dbReference type="Pfam" id="PF07519">
    <property type="entry name" value="Tannase"/>
    <property type="match status" value="2"/>
</dbReference>
<dbReference type="EMBL" id="FJOG01000014">
    <property type="protein sequence ID" value="CZR59470.1"/>
    <property type="molecule type" value="Genomic_DNA"/>
</dbReference>
<keyword evidence="3" id="KW-0479">Metal-binding</keyword>
<keyword evidence="2" id="KW-0719">Serine esterase</keyword>
<dbReference type="PANTHER" id="PTHR33938">
    <property type="entry name" value="FERULOYL ESTERASE B-RELATED"/>
    <property type="match status" value="1"/>
</dbReference>
<dbReference type="PANTHER" id="PTHR33938:SF2">
    <property type="entry name" value="CARBOXYLIC ESTER HYDROLASE"/>
    <property type="match status" value="1"/>
</dbReference>
<keyword evidence="10" id="KW-1185">Reference proteome</keyword>
<evidence type="ECO:0000256" key="3">
    <source>
        <dbReference type="ARBA" id="ARBA00022723"/>
    </source>
</evidence>
<evidence type="ECO:0000256" key="2">
    <source>
        <dbReference type="ARBA" id="ARBA00022487"/>
    </source>
</evidence>
<evidence type="ECO:0000256" key="4">
    <source>
        <dbReference type="ARBA" id="ARBA00022729"/>
    </source>
</evidence>
<evidence type="ECO:0000256" key="6">
    <source>
        <dbReference type="ARBA" id="ARBA00022837"/>
    </source>
</evidence>
<evidence type="ECO:0000313" key="10">
    <source>
        <dbReference type="Proteomes" id="UP000184330"/>
    </source>
</evidence>